<dbReference type="Pfam" id="PF01019">
    <property type="entry name" value="G_glu_transpept"/>
    <property type="match status" value="1"/>
</dbReference>
<feature type="binding site" evidence="10">
    <location>
        <position position="468"/>
    </location>
    <ligand>
        <name>L-glutamate</name>
        <dbReference type="ChEBI" id="CHEBI:29985"/>
    </ligand>
</feature>
<comment type="catalytic activity">
    <reaction evidence="1 11">
        <text>an S-substituted glutathione + H2O = an S-substituted L-cysteinylglycine + L-glutamate</text>
        <dbReference type="Rhea" id="RHEA:59468"/>
        <dbReference type="ChEBI" id="CHEBI:15377"/>
        <dbReference type="ChEBI" id="CHEBI:29985"/>
        <dbReference type="ChEBI" id="CHEBI:90779"/>
        <dbReference type="ChEBI" id="CHEBI:143103"/>
        <dbReference type="EC" id="3.4.19.13"/>
    </reaction>
</comment>
<comment type="PTM">
    <text evidence="11">Cleaved by autocatalysis into a large and a small subunit.</text>
</comment>
<dbReference type="NCBIfam" id="TIGR00066">
    <property type="entry name" value="g_glut_trans"/>
    <property type="match status" value="1"/>
</dbReference>
<evidence type="ECO:0000256" key="2">
    <source>
        <dbReference type="ARBA" id="ARBA00001089"/>
    </source>
</evidence>
<proteinExistence type="inferred from homology"/>
<dbReference type="EC" id="2.3.2.2" evidence="11"/>
<evidence type="ECO:0000313" key="13">
    <source>
        <dbReference type="EMBL" id="TKI63766.1"/>
    </source>
</evidence>
<dbReference type="Gene3D" id="1.10.246.130">
    <property type="match status" value="1"/>
</dbReference>
<dbReference type="GO" id="GO:0036374">
    <property type="term" value="F:glutathione hydrolase activity"/>
    <property type="evidence" value="ECO:0007669"/>
    <property type="project" value="UniProtKB-UniRule"/>
</dbReference>
<dbReference type="PRINTS" id="PR01210">
    <property type="entry name" value="GGTRANSPTASE"/>
</dbReference>
<evidence type="ECO:0000256" key="10">
    <source>
        <dbReference type="PIRSR" id="PIRSR600101-2"/>
    </source>
</evidence>
<keyword evidence="14" id="KW-1185">Reference proteome</keyword>
<evidence type="ECO:0000256" key="1">
    <source>
        <dbReference type="ARBA" id="ARBA00001049"/>
    </source>
</evidence>
<dbReference type="AlphaFoldDB" id="A0A4U2YQR0"/>
<feature type="signal peptide" evidence="12">
    <location>
        <begin position="1"/>
        <end position="31"/>
    </location>
</feature>
<evidence type="ECO:0000256" key="3">
    <source>
        <dbReference type="ARBA" id="ARBA00009381"/>
    </source>
</evidence>
<comment type="pathway">
    <text evidence="11">Sulfur metabolism; glutathione metabolism.</text>
</comment>
<keyword evidence="6 11" id="KW-0865">Zymogen</keyword>
<dbReference type="EMBL" id="SZPY01000001">
    <property type="protein sequence ID" value="TKI63766.1"/>
    <property type="molecule type" value="Genomic_DNA"/>
</dbReference>
<comment type="caution">
    <text evidence="13">The sequence shown here is derived from an EMBL/GenBank/DDBJ whole genome shotgun (WGS) entry which is preliminary data.</text>
</comment>
<evidence type="ECO:0000256" key="4">
    <source>
        <dbReference type="ARBA" id="ARBA00022679"/>
    </source>
</evidence>
<evidence type="ECO:0000313" key="14">
    <source>
        <dbReference type="Proteomes" id="UP000307808"/>
    </source>
</evidence>
<evidence type="ECO:0000256" key="9">
    <source>
        <dbReference type="PIRSR" id="PIRSR600101-1"/>
    </source>
</evidence>
<evidence type="ECO:0000256" key="8">
    <source>
        <dbReference type="ARBA" id="ARBA00047417"/>
    </source>
</evidence>
<comment type="catalytic activity">
    <reaction evidence="8 11">
        <text>an N-terminal (5-L-glutamyl)-[peptide] + an alpha-amino acid = 5-L-glutamyl amino acid + an N-terminal L-alpha-aminoacyl-[peptide]</text>
        <dbReference type="Rhea" id="RHEA:23904"/>
        <dbReference type="Rhea" id="RHEA-COMP:9780"/>
        <dbReference type="Rhea" id="RHEA-COMP:9795"/>
        <dbReference type="ChEBI" id="CHEBI:77644"/>
        <dbReference type="ChEBI" id="CHEBI:78597"/>
        <dbReference type="ChEBI" id="CHEBI:78599"/>
        <dbReference type="ChEBI" id="CHEBI:78608"/>
        <dbReference type="EC" id="2.3.2.2"/>
    </reaction>
</comment>
<protein>
    <recommendedName>
        <fullName evidence="11">Glutathione hydrolase proenzyme</fullName>
        <ecNumber evidence="11">2.3.2.2</ecNumber>
        <ecNumber evidence="11">3.4.19.13</ecNumber>
    </recommendedName>
    <component>
        <recommendedName>
            <fullName evidence="11">Glutathione hydrolase large chain</fullName>
        </recommendedName>
    </component>
    <component>
        <recommendedName>
            <fullName evidence="11">Glutathione hydrolase small chain</fullName>
        </recommendedName>
    </component>
</protein>
<feature type="active site" description="Nucleophile" evidence="9">
    <location>
        <position position="426"/>
    </location>
</feature>
<feature type="chain" id="PRO_5020977563" description="Glutathione hydrolase proenzyme" evidence="12">
    <location>
        <begin position="32"/>
        <end position="618"/>
    </location>
</feature>
<evidence type="ECO:0000256" key="6">
    <source>
        <dbReference type="ARBA" id="ARBA00023145"/>
    </source>
</evidence>
<dbReference type="GO" id="GO:0006750">
    <property type="term" value="P:glutathione biosynthetic process"/>
    <property type="evidence" value="ECO:0007669"/>
    <property type="project" value="UniProtKB-KW"/>
</dbReference>
<dbReference type="UniPathway" id="UPA00204"/>
<reference evidence="13 14" key="1">
    <citation type="submission" date="2019-04" db="EMBL/GenBank/DDBJ databases">
        <authorList>
            <person name="Dong K."/>
        </authorList>
    </citation>
    <scope>NUCLEOTIDE SEQUENCE [LARGE SCALE GENOMIC DNA]</scope>
    <source>
        <strain evidence="14">dk3543</strain>
    </source>
</reference>
<dbReference type="Gene3D" id="3.60.20.40">
    <property type="match status" value="1"/>
</dbReference>
<dbReference type="GO" id="GO:0103068">
    <property type="term" value="F:leukotriene C4 gamma-glutamyl transferase activity"/>
    <property type="evidence" value="ECO:0007669"/>
    <property type="project" value="UniProtKB-EC"/>
</dbReference>
<keyword evidence="5 11" id="KW-0378">Hydrolase</keyword>
<dbReference type="EC" id="3.4.19.13" evidence="11"/>
<dbReference type="GO" id="GO:0006751">
    <property type="term" value="P:glutathione catabolic process"/>
    <property type="evidence" value="ECO:0007669"/>
    <property type="project" value="UniProtKB-UniRule"/>
</dbReference>
<accession>A0A4U2YQR0</accession>
<evidence type="ECO:0000256" key="12">
    <source>
        <dbReference type="SAM" id="SignalP"/>
    </source>
</evidence>
<feature type="binding site" evidence="10">
    <location>
        <position position="511"/>
    </location>
    <ligand>
        <name>L-glutamate</name>
        <dbReference type="ChEBI" id="CHEBI:29985"/>
    </ligand>
</feature>
<dbReference type="PANTHER" id="PTHR43199:SF1">
    <property type="entry name" value="GLUTATHIONE HYDROLASE PROENZYME"/>
    <property type="match status" value="1"/>
</dbReference>
<evidence type="ECO:0000256" key="7">
    <source>
        <dbReference type="ARBA" id="ARBA00023315"/>
    </source>
</evidence>
<dbReference type="InterPro" id="IPR051792">
    <property type="entry name" value="GGT_bact"/>
</dbReference>
<evidence type="ECO:0000256" key="5">
    <source>
        <dbReference type="ARBA" id="ARBA00022801"/>
    </source>
</evidence>
<dbReference type="InterPro" id="IPR043137">
    <property type="entry name" value="GGT_ssub_C"/>
</dbReference>
<organism evidence="13 14">
    <name type="scientific">Nocardioides jishulii</name>
    <dbReference type="NCBI Taxonomy" id="2575440"/>
    <lineage>
        <taxon>Bacteria</taxon>
        <taxon>Bacillati</taxon>
        <taxon>Actinomycetota</taxon>
        <taxon>Actinomycetes</taxon>
        <taxon>Propionibacteriales</taxon>
        <taxon>Nocardioidaceae</taxon>
        <taxon>Nocardioides</taxon>
    </lineage>
</organism>
<feature type="binding site" evidence="10">
    <location>
        <begin position="489"/>
        <end position="490"/>
    </location>
    <ligand>
        <name>L-glutamate</name>
        <dbReference type="ChEBI" id="CHEBI:29985"/>
    </ligand>
</feature>
<sequence>MTTSVRIRSTALAATCALALTGLFLTPGAEATGRHGPHHPPGKQPPKVATATGFGGAVSTVDPEATQAALGVLRSGGNATDAAVAAAATLGVTEPYSAGLGGGGYFVHYDARTQRVSTIDGRETAPAAMPNDAFIDPATGAPYRFTPELVTSGVSVGVPGTPATWQRALDKWGTFNLRRALAPAVKVAQRGFVVDETFRQQTLDNKVRFEAFPATSRLFLPRGDAPRVGSTLRNPDLARTYQMLGTRGVNSFYRGALAELMVDVVRKPRTSSTTALPVPPGFLSTADLRGYRVREQRPTSVGYRGFQVFGMAPSSSGGTTVGEALNILERFDLGDMDETQALHHYLEASALSFADRGAYVGDPRFVDVPVADLLSDRFAAERACGIDPEAASTKPLAAGDVTSYDGVCDDRARAGEVDADTENISTTHLTVADRWGNVVAYTLTIEQTGGSGQVVPGHGFLLNNELTDFSTVYDADDPNRIQPGKRPRSSMSPTIVLRQGKPFLALGSPGGSTIITTVLQMLVNRIDLGLSIPEAIAAPRATQRNTANVTAEPAFIDRYGPPLTALGHRLVPSGDSFTSAAEIGAATAIEFDRRGRMTAVAEPVRRGGGAAGVVWRQR</sequence>
<dbReference type="Proteomes" id="UP000307808">
    <property type="component" value="Unassembled WGS sequence"/>
</dbReference>
<keyword evidence="11" id="KW-0317">Glutathione biosynthesis</keyword>
<keyword evidence="12" id="KW-0732">Signal</keyword>
<dbReference type="InterPro" id="IPR029055">
    <property type="entry name" value="Ntn_hydrolases_N"/>
</dbReference>
<dbReference type="PANTHER" id="PTHR43199">
    <property type="entry name" value="GLUTATHIONE HYDROLASE"/>
    <property type="match status" value="1"/>
</dbReference>
<dbReference type="InterPro" id="IPR043138">
    <property type="entry name" value="GGT_lsub"/>
</dbReference>
<evidence type="ECO:0000256" key="11">
    <source>
        <dbReference type="RuleBase" id="RU368036"/>
    </source>
</evidence>
<comment type="subunit">
    <text evidence="11">This enzyme consists of two polypeptide chains, which are synthesized in precursor form from a single polypeptide.</text>
</comment>
<dbReference type="RefSeq" id="WP_137064231.1">
    <property type="nucleotide sequence ID" value="NZ_SZPY01000001.1"/>
</dbReference>
<name>A0A4U2YQR0_9ACTN</name>
<dbReference type="OrthoDB" id="9781342at2"/>
<dbReference type="SUPFAM" id="SSF56235">
    <property type="entry name" value="N-terminal nucleophile aminohydrolases (Ntn hydrolases)"/>
    <property type="match status" value="1"/>
</dbReference>
<comment type="similarity">
    <text evidence="3 11">Belongs to the gamma-glutamyltransferase family.</text>
</comment>
<dbReference type="InterPro" id="IPR000101">
    <property type="entry name" value="GGT_peptidase"/>
</dbReference>
<keyword evidence="7 11" id="KW-0012">Acyltransferase</keyword>
<comment type="catalytic activity">
    <reaction evidence="2 11">
        <text>glutathione + H2O = L-cysteinylglycine + L-glutamate</text>
        <dbReference type="Rhea" id="RHEA:28807"/>
        <dbReference type="ChEBI" id="CHEBI:15377"/>
        <dbReference type="ChEBI" id="CHEBI:29985"/>
        <dbReference type="ChEBI" id="CHEBI:57925"/>
        <dbReference type="ChEBI" id="CHEBI:61694"/>
        <dbReference type="EC" id="3.4.19.13"/>
    </reaction>
</comment>
<keyword evidence="4 11" id="KW-0808">Transferase</keyword>
<feature type="binding site" evidence="10">
    <location>
        <position position="122"/>
    </location>
    <ligand>
        <name>L-glutamate</name>
        <dbReference type="ChEBI" id="CHEBI:29985"/>
    </ligand>
</feature>
<gene>
    <name evidence="13" type="primary">ggt</name>
    <name evidence="13" type="ORF">FC770_00820</name>
</gene>